<evidence type="ECO:0000313" key="2">
    <source>
        <dbReference type="Proteomes" id="UP000321051"/>
    </source>
</evidence>
<reference evidence="1 2" key="1">
    <citation type="submission" date="2019-07" db="EMBL/GenBank/DDBJ databases">
        <title>Whole genome shotgun sequence of Marinococcus halophilus NBRC 102359.</title>
        <authorList>
            <person name="Hosoyama A."/>
            <person name="Uohara A."/>
            <person name="Ohji S."/>
            <person name="Ichikawa N."/>
        </authorList>
    </citation>
    <scope>NUCLEOTIDE SEQUENCE [LARGE SCALE GENOMIC DNA]</scope>
    <source>
        <strain evidence="1 2">NBRC 102359</strain>
    </source>
</reference>
<dbReference type="Proteomes" id="UP000321051">
    <property type="component" value="Unassembled WGS sequence"/>
</dbReference>
<protein>
    <submittedName>
        <fullName evidence="1">Uncharacterized protein</fullName>
    </submittedName>
</protein>
<comment type="caution">
    <text evidence="1">The sequence shown here is derived from an EMBL/GenBank/DDBJ whole genome shotgun (WGS) entry which is preliminary data.</text>
</comment>
<keyword evidence="2" id="KW-1185">Reference proteome</keyword>
<accession>A0A510Y571</accession>
<organism evidence="1 2">
    <name type="scientific">Marinococcus halophilus</name>
    <dbReference type="NCBI Taxonomy" id="1371"/>
    <lineage>
        <taxon>Bacteria</taxon>
        <taxon>Bacillati</taxon>
        <taxon>Bacillota</taxon>
        <taxon>Bacilli</taxon>
        <taxon>Bacillales</taxon>
        <taxon>Bacillaceae</taxon>
        <taxon>Marinococcus</taxon>
    </lineage>
</organism>
<proteinExistence type="predicted"/>
<dbReference type="RefSeq" id="WP_094908384.1">
    <property type="nucleotide sequence ID" value="NZ_BJUN01000005.1"/>
</dbReference>
<dbReference type="EMBL" id="BJUN01000005">
    <property type="protein sequence ID" value="GEK58293.1"/>
    <property type="molecule type" value="Genomic_DNA"/>
</dbReference>
<gene>
    <name evidence="1" type="ORF">MHA01_11980</name>
</gene>
<sequence length="127" mass="14540">MVVSLQHYKIQKALRSLSKALHWDLGEALLRKDRVYLSISCTERHLVDPYIRILQEPEAVYFWEVSEELMNGPVKEVLYVGAASEAFERWACSPINSSIRQEKGKERIYAHSGFEPGGNNMSGGKWL</sequence>
<name>A0A510Y571_MARHA</name>
<dbReference type="AlphaFoldDB" id="A0A510Y571"/>
<evidence type="ECO:0000313" key="1">
    <source>
        <dbReference type="EMBL" id="GEK58293.1"/>
    </source>
</evidence>